<feature type="region of interest" description="Disordered" evidence="1">
    <location>
        <begin position="301"/>
        <end position="322"/>
    </location>
</feature>
<sequence>SHVHGFGRAPSHPILRDPKSACASVVRAKSSTGREKRIKQPSDPNKATNDVPTQSKSSKIGSCRGPMENIQEMQNNEKRKMAQLITAEWRRVLTGSLLAHRFPEHSPAVFNASQAVTGWLETRRHIPRHHRHRSVSTVPPGHSGPLIQMEFDYDGTLCGVVPSGIPERRGGYIGWPNICRRWRSSAEWVAAPRQHRRLTLTLWRISSKKVEIDFARYGREIHERALDLHYFFHALFCLCAGRTLECRPHGQSPPNSVGHRSHLAMRLNVADCRERACEVPHSYDPCISSCALAMTSRRDHTDTIPCSSGQHGPSSSSRPPQLAGSMATLLHHIQRCKVVTSPRLSEDGGYDEPGEEYGIQPSAEHYACVVNMIGRLGWLDEAHNFSKQLGVEGNVLGRWGSLLAACRSIDNIRRGMRKKGLSKEIGCSLIDTSGYPHCFVSKDKKHPQYYMIYDMLGYLTINMKDAGYKPKLELIEEWIYALEE</sequence>
<evidence type="ECO:0000313" key="3">
    <source>
        <dbReference type="Proteomes" id="UP000824120"/>
    </source>
</evidence>
<evidence type="ECO:0000256" key="1">
    <source>
        <dbReference type="SAM" id="MobiDB-lite"/>
    </source>
</evidence>
<dbReference type="EMBL" id="JACXVP010000011">
    <property type="protein sequence ID" value="KAG5576625.1"/>
    <property type="molecule type" value="Genomic_DNA"/>
</dbReference>
<dbReference type="PANTHER" id="PTHR47926">
    <property type="entry name" value="PENTATRICOPEPTIDE REPEAT-CONTAINING PROTEIN"/>
    <property type="match status" value="1"/>
</dbReference>
<dbReference type="InterPro" id="IPR046960">
    <property type="entry name" value="PPR_At4g14850-like_plant"/>
</dbReference>
<accession>A0A9J5WL43</accession>
<comment type="caution">
    <text evidence="2">The sequence shown here is derived from an EMBL/GenBank/DDBJ whole genome shotgun (WGS) entry which is preliminary data.</text>
</comment>
<feature type="region of interest" description="Disordered" evidence="1">
    <location>
        <begin position="1"/>
        <end position="66"/>
    </location>
</feature>
<keyword evidence="3" id="KW-1185">Reference proteome</keyword>
<dbReference type="GO" id="GO:0009451">
    <property type="term" value="P:RNA modification"/>
    <property type="evidence" value="ECO:0007669"/>
    <property type="project" value="InterPro"/>
</dbReference>
<dbReference type="PANTHER" id="PTHR47926:SF347">
    <property type="entry name" value="PENTATRICOPEPTIDE REPEAT-CONTAINING PROTEIN"/>
    <property type="match status" value="1"/>
</dbReference>
<name>A0A9J5WL43_SOLCO</name>
<feature type="non-terminal residue" evidence="2">
    <location>
        <position position="1"/>
    </location>
</feature>
<proteinExistence type="predicted"/>
<feature type="compositionally biased region" description="Polar residues" evidence="1">
    <location>
        <begin position="42"/>
        <end position="60"/>
    </location>
</feature>
<dbReference type="GO" id="GO:0003723">
    <property type="term" value="F:RNA binding"/>
    <property type="evidence" value="ECO:0007669"/>
    <property type="project" value="InterPro"/>
</dbReference>
<reference evidence="2 3" key="1">
    <citation type="submission" date="2020-09" db="EMBL/GenBank/DDBJ databases">
        <title>De no assembly of potato wild relative species, Solanum commersonii.</title>
        <authorList>
            <person name="Cho K."/>
        </authorList>
    </citation>
    <scope>NUCLEOTIDE SEQUENCE [LARGE SCALE GENOMIC DNA]</scope>
    <source>
        <strain evidence="2">LZ3.2</strain>
        <tissue evidence="2">Leaf</tissue>
    </source>
</reference>
<evidence type="ECO:0000313" key="2">
    <source>
        <dbReference type="EMBL" id="KAG5576625.1"/>
    </source>
</evidence>
<dbReference type="Proteomes" id="UP000824120">
    <property type="component" value="Chromosome 11"/>
</dbReference>
<protein>
    <submittedName>
        <fullName evidence="2">Uncharacterized protein</fullName>
    </submittedName>
</protein>
<dbReference type="AlphaFoldDB" id="A0A9J5WL43"/>
<feature type="compositionally biased region" description="Low complexity" evidence="1">
    <location>
        <begin position="305"/>
        <end position="321"/>
    </location>
</feature>
<gene>
    <name evidence="2" type="ORF">H5410_056759</name>
</gene>
<organism evidence="2 3">
    <name type="scientific">Solanum commersonii</name>
    <name type="common">Commerson's wild potato</name>
    <name type="synonym">Commerson's nightshade</name>
    <dbReference type="NCBI Taxonomy" id="4109"/>
    <lineage>
        <taxon>Eukaryota</taxon>
        <taxon>Viridiplantae</taxon>
        <taxon>Streptophyta</taxon>
        <taxon>Embryophyta</taxon>
        <taxon>Tracheophyta</taxon>
        <taxon>Spermatophyta</taxon>
        <taxon>Magnoliopsida</taxon>
        <taxon>eudicotyledons</taxon>
        <taxon>Gunneridae</taxon>
        <taxon>Pentapetalae</taxon>
        <taxon>asterids</taxon>
        <taxon>lamiids</taxon>
        <taxon>Solanales</taxon>
        <taxon>Solanaceae</taxon>
        <taxon>Solanoideae</taxon>
        <taxon>Solaneae</taxon>
        <taxon>Solanum</taxon>
    </lineage>
</organism>